<reference evidence="5" key="1">
    <citation type="submission" date="2024-03" db="EMBL/GenBank/DDBJ databases">
        <title>Diverse circular DNA viruses in blood, oral, and fecal samples of captive lemurs.</title>
        <authorList>
            <person name="Paietta E.N."/>
            <person name="Kraberger S."/>
            <person name="Lund M.C."/>
            <person name="Custer J.M."/>
            <person name="Vargas K.M."/>
            <person name="Ehmke E.E."/>
            <person name="Yoder A.D."/>
            <person name="Varsani A."/>
        </authorList>
    </citation>
    <scope>NUCLEOTIDE SEQUENCE</scope>
    <source>
        <strain evidence="5">Duke_28FS_2</strain>
    </source>
</reference>
<feature type="domain" description="Peptidase S74" evidence="4">
    <location>
        <begin position="352"/>
        <end position="453"/>
    </location>
</feature>
<comment type="subcellular location">
    <subcellularLocation>
        <location evidence="1">Virion</location>
    </subcellularLocation>
</comment>
<accession>A0AAU8B7G3</accession>
<evidence type="ECO:0000259" key="4">
    <source>
        <dbReference type="PROSITE" id="PS51688"/>
    </source>
</evidence>
<evidence type="ECO:0000313" key="5">
    <source>
        <dbReference type="EMBL" id="XCD07623.1"/>
    </source>
</evidence>
<dbReference type="GO" id="GO:0098015">
    <property type="term" value="C:virus tail"/>
    <property type="evidence" value="ECO:0007669"/>
    <property type="project" value="UniProtKB-KW"/>
</dbReference>
<proteinExistence type="predicted"/>
<keyword evidence="2" id="KW-0946">Virion</keyword>
<dbReference type="InterPro" id="IPR030392">
    <property type="entry name" value="S74_ICA"/>
</dbReference>
<keyword evidence="2" id="KW-1227">Viral tail protein</keyword>
<feature type="region of interest" description="Disordered" evidence="3">
    <location>
        <begin position="81"/>
        <end position="100"/>
    </location>
</feature>
<evidence type="ECO:0000256" key="1">
    <source>
        <dbReference type="ARBA" id="ARBA00004328"/>
    </source>
</evidence>
<sequence length="454" mass="48777">MYTSGTDDGRTTEVSIPWGTQAMADHILAGMKNITYQPYTADQSLLDPAAEIGDGITVGGIYSAIYQTGISFDRQMATTVSAPASDETEDEFPYQSKARRKASRQLAQTRSLITKTAEQIMLQVANEVEGLSSSISVELDAITARVEGAEDSIEVTINTLDGLTVTDSNGTVKIKGGMVTADGLYVNAANITGTLTASQIDATNLKVSAANITGTLTIGQLPSSVATDSDIPVYTSDLINNSGYTTSSQVTTITNNAISTASISANQITTGTLTASQLKLNGLLATYYGSSIYGYLGATTAGSLPGAALCDSTQRNYVIAATSGVRMSYRDTYQIWVADNGCWSSSEIAVYSDRRLKNSICYGLERYEQFFDALKPASFRLNREGKKAKCRLGFVAQDVRNAARKCGLKEKDIALLKKNSGGYYGLSYGEITPLNTWEIQKLKQRVAELERRLQ</sequence>
<evidence type="ECO:0000256" key="3">
    <source>
        <dbReference type="SAM" id="MobiDB-lite"/>
    </source>
</evidence>
<name>A0AAU8B7G3_9CAUD</name>
<dbReference type="Pfam" id="PF13884">
    <property type="entry name" value="Peptidase_S74"/>
    <property type="match status" value="1"/>
</dbReference>
<dbReference type="EMBL" id="PP511792">
    <property type="protein sequence ID" value="XCD07623.1"/>
    <property type="molecule type" value="Genomic_DNA"/>
</dbReference>
<organism evidence="5">
    <name type="scientific">Dulem virus 33</name>
    <dbReference type="NCBI Taxonomy" id="3145751"/>
    <lineage>
        <taxon>Viruses</taxon>
        <taxon>Duplodnaviria</taxon>
        <taxon>Heunggongvirae</taxon>
        <taxon>Uroviricota</taxon>
        <taxon>Caudoviricetes</taxon>
    </lineage>
</organism>
<dbReference type="Gene3D" id="1.10.10.10">
    <property type="entry name" value="Winged helix-like DNA-binding domain superfamily/Winged helix DNA-binding domain"/>
    <property type="match status" value="1"/>
</dbReference>
<dbReference type="InterPro" id="IPR036388">
    <property type="entry name" value="WH-like_DNA-bd_sf"/>
</dbReference>
<evidence type="ECO:0000256" key="2">
    <source>
        <dbReference type="ARBA" id="ARBA00022732"/>
    </source>
</evidence>
<protein>
    <recommendedName>
        <fullName evidence="4">Peptidase S74 domain-containing protein</fullName>
    </recommendedName>
</protein>
<dbReference type="PROSITE" id="PS51688">
    <property type="entry name" value="ICA"/>
    <property type="match status" value="1"/>
</dbReference>